<dbReference type="PROSITE" id="PS00893">
    <property type="entry name" value="NUDIX_BOX"/>
    <property type="match status" value="1"/>
</dbReference>
<dbReference type="InterPro" id="IPR015797">
    <property type="entry name" value="NUDIX_hydrolase-like_dom_sf"/>
</dbReference>
<evidence type="ECO:0000259" key="5">
    <source>
        <dbReference type="PROSITE" id="PS51462"/>
    </source>
</evidence>
<name>A0A5D4K8A9_9BACI</name>
<gene>
    <name evidence="6" type="ORF">FZC79_19510</name>
</gene>
<protein>
    <submittedName>
        <fullName evidence="6">NUDIX hydrolase</fullName>
    </submittedName>
</protein>
<evidence type="ECO:0000256" key="1">
    <source>
        <dbReference type="ARBA" id="ARBA00001946"/>
    </source>
</evidence>
<proteinExistence type="inferred from homology"/>
<dbReference type="PANTHER" id="PTHR43046:SF12">
    <property type="entry name" value="GDP-MANNOSE MANNOSYL HYDROLASE"/>
    <property type="match status" value="1"/>
</dbReference>
<dbReference type="SUPFAM" id="SSF55811">
    <property type="entry name" value="Nudix"/>
    <property type="match status" value="1"/>
</dbReference>
<dbReference type="Pfam" id="PF00293">
    <property type="entry name" value="NUDIX"/>
    <property type="match status" value="1"/>
</dbReference>
<keyword evidence="3" id="KW-0460">Magnesium</keyword>
<evidence type="ECO:0000256" key="4">
    <source>
        <dbReference type="RuleBase" id="RU003476"/>
    </source>
</evidence>
<organism evidence="6 7">
    <name type="scientific">Rossellomorea vietnamensis</name>
    <dbReference type="NCBI Taxonomy" id="218284"/>
    <lineage>
        <taxon>Bacteria</taxon>
        <taxon>Bacillati</taxon>
        <taxon>Bacillota</taxon>
        <taxon>Bacilli</taxon>
        <taxon>Bacillales</taxon>
        <taxon>Bacillaceae</taxon>
        <taxon>Rossellomorea</taxon>
    </lineage>
</organism>
<dbReference type="EMBL" id="VTEH01000020">
    <property type="protein sequence ID" value="TYR73256.1"/>
    <property type="molecule type" value="Genomic_DNA"/>
</dbReference>
<comment type="caution">
    <text evidence="6">The sequence shown here is derived from an EMBL/GenBank/DDBJ whole genome shotgun (WGS) entry which is preliminary data.</text>
</comment>
<dbReference type="InterPro" id="IPR020084">
    <property type="entry name" value="NUDIX_hydrolase_CS"/>
</dbReference>
<evidence type="ECO:0000256" key="2">
    <source>
        <dbReference type="ARBA" id="ARBA00022801"/>
    </source>
</evidence>
<dbReference type="PANTHER" id="PTHR43046">
    <property type="entry name" value="GDP-MANNOSE MANNOSYL HYDROLASE"/>
    <property type="match status" value="1"/>
</dbReference>
<keyword evidence="2 4" id="KW-0378">Hydrolase</keyword>
<dbReference type="AlphaFoldDB" id="A0A5D4K8A9"/>
<dbReference type="PRINTS" id="PR00502">
    <property type="entry name" value="NUDIXFAMILY"/>
</dbReference>
<dbReference type="InterPro" id="IPR000086">
    <property type="entry name" value="NUDIX_hydrolase_dom"/>
</dbReference>
<reference evidence="6 7" key="1">
    <citation type="submission" date="2019-08" db="EMBL/GenBank/DDBJ databases">
        <title>Bacillus genomes from the desert of Cuatro Cienegas, Coahuila.</title>
        <authorList>
            <person name="Olmedo-Alvarez G."/>
        </authorList>
    </citation>
    <scope>NUCLEOTIDE SEQUENCE [LARGE SCALE GENOMIC DNA]</scope>
    <source>
        <strain evidence="6 7">CH40_1T</strain>
    </source>
</reference>
<comment type="similarity">
    <text evidence="4">Belongs to the Nudix hydrolase family.</text>
</comment>
<dbReference type="CDD" id="cd02883">
    <property type="entry name" value="NUDIX_Hydrolase"/>
    <property type="match status" value="1"/>
</dbReference>
<sequence>MKREDVVYALIFDELEKRVLMVKNAGSVWTLPGGAVETGETLEEAVIREVKEETNLTVEVEELLAVNEAFFLKKEVHPLFFTFKTRVLEGEVSILDQEEIEEIQWVDIETADERMPYHRGGVQGLLNGELSYTYQGKS</sequence>
<feature type="domain" description="Nudix hydrolase" evidence="5">
    <location>
        <begin position="2"/>
        <end position="130"/>
    </location>
</feature>
<evidence type="ECO:0000313" key="6">
    <source>
        <dbReference type="EMBL" id="TYR73256.1"/>
    </source>
</evidence>
<dbReference type="Proteomes" id="UP000323317">
    <property type="component" value="Unassembled WGS sequence"/>
</dbReference>
<evidence type="ECO:0000313" key="7">
    <source>
        <dbReference type="Proteomes" id="UP000323317"/>
    </source>
</evidence>
<dbReference type="PROSITE" id="PS51462">
    <property type="entry name" value="NUDIX"/>
    <property type="match status" value="1"/>
</dbReference>
<dbReference type="Gene3D" id="3.90.79.10">
    <property type="entry name" value="Nucleoside Triphosphate Pyrophosphohydrolase"/>
    <property type="match status" value="1"/>
</dbReference>
<dbReference type="GO" id="GO:0016787">
    <property type="term" value="F:hydrolase activity"/>
    <property type="evidence" value="ECO:0007669"/>
    <property type="project" value="UniProtKB-KW"/>
</dbReference>
<comment type="cofactor">
    <cofactor evidence="1">
        <name>Mg(2+)</name>
        <dbReference type="ChEBI" id="CHEBI:18420"/>
    </cofactor>
</comment>
<dbReference type="InterPro" id="IPR020476">
    <property type="entry name" value="Nudix_hydrolase"/>
</dbReference>
<evidence type="ECO:0000256" key="3">
    <source>
        <dbReference type="ARBA" id="ARBA00022842"/>
    </source>
</evidence>
<dbReference type="RefSeq" id="WP_148948420.1">
    <property type="nucleotide sequence ID" value="NZ_VTEH01000020.1"/>
</dbReference>
<accession>A0A5D4K8A9</accession>